<feature type="chain" id="PRO_5035252897" description="Thioredoxin domain-containing protein" evidence="1">
    <location>
        <begin position="22"/>
        <end position="149"/>
    </location>
</feature>
<dbReference type="InterPro" id="IPR036249">
    <property type="entry name" value="Thioredoxin-like_sf"/>
</dbReference>
<evidence type="ECO:0000313" key="2">
    <source>
        <dbReference type="EMBL" id="MBD3871255.1"/>
    </source>
</evidence>
<accession>A0A8J6YC72</accession>
<proteinExistence type="predicted"/>
<dbReference type="Gene3D" id="3.40.30.10">
    <property type="entry name" value="Glutaredoxin"/>
    <property type="match status" value="1"/>
</dbReference>
<organism evidence="2 3">
    <name type="scientific">Candidatus Sulfomarinibacter kjeldsenii</name>
    <dbReference type="NCBI Taxonomy" id="2885994"/>
    <lineage>
        <taxon>Bacteria</taxon>
        <taxon>Pseudomonadati</taxon>
        <taxon>Acidobacteriota</taxon>
        <taxon>Thermoanaerobaculia</taxon>
        <taxon>Thermoanaerobaculales</taxon>
        <taxon>Candidatus Sulfomarinibacteraceae</taxon>
        <taxon>Candidatus Sulfomarinibacter</taxon>
    </lineage>
</organism>
<sequence>MRRVGVVFTLLLLIGISTASAADPRLVDGVSGAPIAWTDWVAKRGPVAVLVWASWAPKAEATMDGHASLATACSEAGLHLVVLDVQESLEDGRSALGGREVGWLHDRHGALLKKYRVIEVPSLLLVTADGEQLAKLDATPEAVRVWSNP</sequence>
<evidence type="ECO:0000256" key="1">
    <source>
        <dbReference type="SAM" id="SignalP"/>
    </source>
</evidence>
<feature type="signal peptide" evidence="1">
    <location>
        <begin position="1"/>
        <end position="21"/>
    </location>
</feature>
<evidence type="ECO:0008006" key="4">
    <source>
        <dbReference type="Google" id="ProtNLM"/>
    </source>
</evidence>
<dbReference type="AlphaFoldDB" id="A0A8J6YC72"/>
<comment type="caution">
    <text evidence="2">The sequence shown here is derived from an EMBL/GenBank/DDBJ whole genome shotgun (WGS) entry which is preliminary data.</text>
</comment>
<gene>
    <name evidence="2" type="ORF">IFJ97_07850</name>
</gene>
<dbReference type="Proteomes" id="UP000598633">
    <property type="component" value="Unassembled WGS sequence"/>
</dbReference>
<dbReference type="SUPFAM" id="SSF52833">
    <property type="entry name" value="Thioredoxin-like"/>
    <property type="match status" value="1"/>
</dbReference>
<evidence type="ECO:0000313" key="3">
    <source>
        <dbReference type="Proteomes" id="UP000598633"/>
    </source>
</evidence>
<name>A0A8J6YC72_9BACT</name>
<dbReference type="EMBL" id="JACXWA010000123">
    <property type="protein sequence ID" value="MBD3871255.1"/>
    <property type="molecule type" value="Genomic_DNA"/>
</dbReference>
<keyword evidence="1" id="KW-0732">Signal</keyword>
<protein>
    <recommendedName>
        <fullName evidence="4">Thioredoxin domain-containing protein</fullName>
    </recommendedName>
</protein>
<reference evidence="2 3" key="1">
    <citation type="submission" date="2020-08" db="EMBL/GenBank/DDBJ databases">
        <title>Acidobacteriota in marine sediments use diverse sulfur dissimilation pathways.</title>
        <authorList>
            <person name="Wasmund K."/>
        </authorList>
    </citation>
    <scope>NUCLEOTIDE SEQUENCE [LARGE SCALE GENOMIC DNA]</scope>
    <source>
        <strain evidence="2">MAG AM3-A</strain>
    </source>
</reference>